<name>A0A5J5CC23_9PERO</name>
<comment type="caution">
    <text evidence="3">The sequence shown here is derived from an EMBL/GenBank/DDBJ whole genome shotgun (WGS) entry which is preliminary data.</text>
</comment>
<evidence type="ECO:0000256" key="1">
    <source>
        <dbReference type="SAM" id="MobiDB-lite"/>
    </source>
</evidence>
<dbReference type="InterPro" id="IPR039015">
    <property type="entry name" value="ENDOD1"/>
</dbReference>
<dbReference type="EMBL" id="VOFY01001158">
    <property type="protein sequence ID" value="KAA8578076.1"/>
    <property type="molecule type" value="Genomic_DNA"/>
</dbReference>
<feature type="chain" id="PRO_5023824298" evidence="2">
    <location>
        <begin position="27"/>
        <end position="272"/>
    </location>
</feature>
<dbReference type="Proteomes" id="UP000327493">
    <property type="component" value="Unassembled WGS sequence"/>
</dbReference>
<dbReference type="Gene3D" id="3.40.570.10">
    <property type="entry name" value="Extracellular Endonuclease, subunit A"/>
    <property type="match status" value="1"/>
</dbReference>
<dbReference type="SUPFAM" id="SSF54060">
    <property type="entry name" value="His-Me finger endonucleases"/>
    <property type="match status" value="1"/>
</dbReference>
<proteinExistence type="predicted"/>
<accession>A0A5J5CC23</accession>
<feature type="compositionally biased region" description="Low complexity" evidence="1">
    <location>
        <begin position="250"/>
        <end position="263"/>
    </location>
</feature>
<feature type="region of interest" description="Disordered" evidence="1">
    <location>
        <begin position="250"/>
        <end position="272"/>
    </location>
</feature>
<dbReference type="AlphaFoldDB" id="A0A5J5CC23"/>
<keyword evidence="4" id="KW-1185">Reference proteome</keyword>
<feature type="non-terminal residue" evidence="3">
    <location>
        <position position="272"/>
    </location>
</feature>
<sequence>MTSLERGHLLPLAAFLLLSIVPMVTEVVNSMSDCNKFLLGRTPPQVPGILEGGRILNQNRYKIICQTYENQRRFVTLYDTENRIPVFSAYNWEKMETCTKCIMEKYCINSNNKKEAFLVTGAQPSENNKLNNRVNIPSMLWSAFCCFSKNKKKWLASAHWGDNVEETKGKYLQTKTLAELQEELSRVNPGFKMFPETRCPLDTTVAEFYPEFGKECQCPPQASTTVPTTTTTCYHYNYYYYFTTTTKVPTTTTTTTRPTTTTTTKKKDNSEN</sequence>
<reference evidence="3 4" key="1">
    <citation type="submission" date="2019-08" db="EMBL/GenBank/DDBJ databases">
        <title>A chromosome-level genome assembly, high-density linkage maps, and genome scans reveal the genomic architecture of hybrid incompatibilities underlying speciation via character displacement in darters (Percidae: Etheostominae).</title>
        <authorList>
            <person name="Moran R.L."/>
            <person name="Catchen J.M."/>
            <person name="Fuller R.C."/>
        </authorList>
    </citation>
    <scope>NUCLEOTIDE SEQUENCE [LARGE SCALE GENOMIC DNA]</scope>
    <source>
        <strain evidence="3">EspeVRDwgs_2016</strain>
        <tissue evidence="3">Muscle</tissue>
    </source>
</reference>
<dbReference type="InterPro" id="IPR044925">
    <property type="entry name" value="His-Me_finger_sf"/>
</dbReference>
<feature type="signal peptide" evidence="2">
    <location>
        <begin position="1"/>
        <end position="26"/>
    </location>
</feature>
<evidence type="ECO:0000313" key="4">
    <source>
        <dbReference type="Proteomes" id="UP000327493"/>
    </source>
</evidence>
<organism evidence="3 4">
    <name type="scientific">Etheostoma spectabile</name>
    <name type="common">orangethroat darter</name>
    <dbReference type="NCBI Taxonomy" id="54343"/>
    <lineage>
        <taxon>Eukaryota</taxon>
        <taxon>Metazoa</taxon>
        <taxon>Chordata</taxon>
        <taxon>Craniata</taxon>
        <taxon>Vertebrata</taxon>
        <taxon>Euteleostomi</taxon>
        <taxon>Actinopterygii</taxon>
        <taxon>Neopterygii</taxon>
        <taxon>Teleostei</taxon>
        <taxon>Neoteleostei</taxon>
        <taxon>Acanthomorphata</taxon>
        <taxon>Eupercaria</taxon>
        <taxon>Perciformes</taxon>
        <taxon>Percoidei</taxon>
        <taxon>Percidae</taxon>
        <taxon>Etheostomatinae</taxon>
        <taxon>Etheostoma</taxon>
    </lineage>
</organism>
<evidence type="ECO:0000256" key="2">
    <source>
        <dbReference type="SAM" id="SignalP"/>
    </source>
</evidence>
<keyword evidence="2" id="KW-0732">Signal</keyword>
<evidence type="ECO:0000313" key="3">
    <source>
        <dbReference type="EMBL" id="KAA8578076.1"/>
    </source>
</evidence>
<dbReference type="PANTHER" id="PTHR21472:SF15">
    <property type="entry name" value="ENDONUCLEASE DOMAIN-CONTAINING 1 PROTEIN-RELATED"/>
    <property type="match status" value="1"/>
</dbReference>
<protein>
    <submittedName>
        <fullName evidence="3">Uncharacterized protein</fullName>
    </submittedName>
</protein>
<dbReference type="PANTHER" id="PTHR21472">
    <property type="entry name" value="ENDONUCLEASE DOMAIN-CONTAINING 1 PROTEIN ENDOD1"/>
    <property type="match status" value="1"/>
</dbReference>
<dbReference type="InterPro" id="IPR044929">
    <property type="entry name" value="DNA/RNA_non-sp_Endonuclease_sf"/>
</dbReference>
<gene>
    <name evidence="3" type="ORF">FQN60_010709</name>
</gene>